<proteinExistence type="predicted"/>
<dbReference type="InterPro" id="IPR051531">
    <property type="entry name" value="N-acetyltransferase"/>
</dbReference>
<keyword evidence="3" id="KW-1185">Reference proteome</keyword>
<dbReference type="InterPro" id="IPR016181">
    <property type="entry name" value="Acyl_CoA_acyltransferase"/>
</dbReference>
<dbReference type="PANTHER" id="PTHR43792">
    <property type="entry name" value="GNAT FAMILY, PUTATIVE (AFU_ORTHOLOGUE AFUA_3G00765)-RELATED-RELATED"/>
    <property type="match status" value="1"/>
</dbReference>
<protein>
    <submittedName>
        <fullName evidence="2">N-acetyltransferase GCN5</fullName>
    </submittedName>
</protein>
<dbReference type="Gene3D" id="3.40.630.30">
    <property type="match status" value="1"/>
</dbReference>
<evidence type="ECO:0000313" key="2">
    <source>
        <dbReference type="EMBL" id="GGB64010.1"/>
    </source>
</evidence>
<evidence type="ECO:0000259" key="1">
    <source>
        <dbReference type="PROSITE" id="PS51186"/>
    </source>
</evidence>
<name>A0ABQ1JAC5_9GAMM</name>
<sequence length="168" mass="19331">MLRNLTQNDWPSFLQLHLDSAVQQYIRKIEAENDIKAKFTQRLAPWFFDSGEWLSLVVERIDNQEIAGIIGFRCDDVNGPRAEVGYLMLPHQQGMGFATDSLRTIVDWGALQFNMHKFIGICACENLASLNVLKNVGFIIEGTLRQHSYINGTWFDDYYLGLLTSQRR</sequence>
<comment type="caution">
    <text evidence="2">The sequence shown here is derived from an EMBL/GenBank/DDBJ whole genome shotgun (WGS) entry which is preliminary data.</text>
</comment>
<evidence type="ECO:0000313" key="3">
    <source>
        <dbReference type="Proteomes" id="UP000617555"/>
    </source>
</evidence>
<accession>A0ABQ1JAC5</accession>
<dbReference type="SUPFAM" id="SSF55729">
    <property type="entry name" value="Acyl-CoA N-acyltransferases (Nat)"/>
    <property type="match status" value="1"/>
</dbReference>
<dbReference type="EMBL" id="BMII01000021">
    <property type="protein sequence ID" value="GGB64010.1"/>
    <property type="molecule type" value="Genomic_DNA"/>
</dbReference>
<organism evidence="2 3">
    <name type="scientific">Shewanella inventionis</name>
    <dbReference type="NCBI Taxonomy" id="1738770"/>
    <lineage>
        <taxon>Bacteria</taxon>
        <taxon>Pseudomonadati</taxon>
        <taxon>Pseudomonadota</taxon>
        <taxon>Gammaproteobacteria</taxon>
        <taxon>Alteromonadales</taxon>
        <taxon>Shewanellaceae</taxon>
        <taxon>Shewanella</taxon>
    </lineage>
</organism>
<gene>
    <name evidence="2" type="primary">rimJ</name>
    <name evidence="2" type="ORF">GCM10011607_25940</name>
</gene>
<reference evidence="3" key="1">
    <citation type="journal article" date="2019" name="Int. J. Syst. Evol. Microbiol.">
        <title>The Global Catalogue of Microorganisms (GCM) 10K type strain sequencing project: providing services to taxonomists for standard genome sequencing and annotation.</title>
        <authorList>
            <consortium name="The Broad Institute Genomics Platform"/>
            <consortium name="The Broad Institute Genome Sequencing Center for Infectious Disease"/>
            <person name="Wu L."/>
            <person name="Ma J."/>
        </authorList>
    </citation>
    <scope>NUCLEOTIDE SEQUENCE [LARGE SCALE GENOMIC DNA]</scope>
    <source>
        <strain evidence="3">CGMCC 1.15339</strain>
    </source>
</reference>
<dbReference type="Proteomes" id="UP000617555">
    <property type="component" value="Unassembled WGS sequence"/>
</dbReference>
<dbReference type="InterPro" id="IPR000182">
    <property type="entry name" value="GNAT_dom"/>
</dbReference>
<dbReference type="Pfam" id="PF13302">
    <property type="entry name" value="Acetyltransf_3"/>
    <property type="match status" value="1"/>
</dbReference>
<dbReference type="PANTHER" id="PTHR43792:SF1">
    <property type="entry name" value="N-ACETYLTRANSFERASE DOMAIN-CONTAINING PROTEIN"/>
    <property type="match status" value="1"/>
</dbReference>
<feature type="domain" description="N-acetyltransferase" evidence="1">
    <location>
        <begin position="1"/>
        <end position="165"/>
    </location>
</feature>
<dbReference type="PROSITE" id="PS51186">
    <property type="entry name" value="GNAT"/>
    <property type="match status" value="1"/>
</dbReference>